<keyword evidence="1" id="KW-0175">Coiled coil</keyword>
<dbReference type="OrthoDB" id="347037at2759"/>
<evidence type="ECO:0000256" key="2">
    <source>
        <dbReference type="SAM" id="MobiDB-lite"/>
    </source>
</evidence>
<dbReference type="EMBL" id="HG671001">
    <property type="protein sequence ID" value="CDI79299.1"/>
    <property type="molecule type" value="Genomic_DNA"/>
</dbReference>
<gene>
    <name evidence="3" type="ORF">EAH_00010510</name>
</gene>
<organism evidence="3 4">
    <name type="scientific">Eimeria acervulina</name>
    <name type="common">Coccidian parasite</name>
    <dbReference type="NCBI Taxonomy" id="5801"/>
    <lineage>
        <taxon>Eukaryota</taxon>
        <taxon>Sar</taxon>
        <taxon>Alveolata</taxon>
        <taxon>Apicomplexa</taxon>
        <taxon>Conoidasida</taxon>
        <taxon>Coccidia</taxon>
        <taxon>Eucoccidiorida</taxon>
        <taxon>Eimeriorina</taxon>
        <taxon>Eimeriidae</taxon>
        <taxon>Eimeria</taxon>
    </lineage>
</organism>
<reference evidence="3" key="1">
    <citation type="submission" date="2013-10" db="EMBL/GenBank/DDBJ databases">
        <title>Genomic analysis of the causative agents of coccidiosis in chickens.</title>
        <authorList>
            <person name="Reid A.J."/>
            <person name="Blake D."/>
            <person name="Billington K."/>
            <person name="Browne H."/>
            <person name="Dunn M."/>
            <person name="Hung S."/>
            <person name="Kawahara F."/>
            <person name="Miranda-Saavedra D."/>
            <person name="Mourier T."/>
            <person name="Nagra H."/>
            <person name="Otto T.D."/>
            <person name="Rawlings N."/>
            <person name="Sanchez A."/>
            <person name="Sanders M."/>
            <person name="Subramaniam C."/>
            <person name="Tay Y."/>
            <person name="Dear P."/>
            <person name="Doerig C."/>
            <person name="Gruber A."/>
            <person name="Parkinson J."/>
            <person name="Shirley M."/>
            <person name="Wan K.L."/>
            <person name="Berriman M."/>
            <person name="Tomley F."/>
            <person name="Pain A."/>
        </authorList>
    </citation>
    <scope>NUCLEOTIDE SEQUENCE [LARGE SCALE GENOMIC DNA]</scope>
    <source>
        <strain evidence="3">Houghton</strain>
    </source>
</reference>
<dbReference type="Proteomes" id="UP000018050">
    <property type="component" value="Unassembled WGS sequence"/>
</dbReference>
<feature type="coiled-coil region" evidence="1">
    <location>
        <begin position="357"/>
        <end position="399"/>
    </location>
</feature>
<evidence type="ECO:0000256" key="1">
    <source>
        <dbReference type="SAM" id="Coils"/>
    </source>
</evidence>
<accession>U6GL26</accession>
<proteinExistence type="predicted"/>
<evidence type="ECO:0000313" key="3">
    <source>
        <dbReference type="EMBL" id="CDI79299.1"/>
    </source>
</evidence>
<feature type="coiled-coil region" evidence="1">
    <location>
        <begin position="506"/>
        <end position="632"/>
    </location>
</feature>
<dbReference type="RefSeq" id="XP_013250560.1">
    <property type="nucleotide sequence ID" value="XM_013395106.1"/>
</dbReference>
<dbReference type="GeneID" id="25269121"/>
<sequence>MGLSRAFEDLCQVRALPDSTKDRVHELRQQQQASLQGLIQAQSKQFQIAHAGAVVALKRTNGRYIEGLKQVMYAHREESYALAKQAAEKVAALHKEDMKERTQLKILVAQSISEAFLLASEADVRTETFQKQLNLLEGYRGHQYDTCELESRIKEIAQGEQDTIKRTRYLIQDSTSSWQCFQDEEESRLACEITAFEMLKAKEEELLELLHSEEIRGSDTAHLEIAATEVHEAEVQSATSRVTELLLQHAETKATAMINISTGGASTVDPDIADYCASWEKLLAASASNNADEMQRQKAAYGERMRSLSKSQEAQKASRHRQQLNVSHEIMELQQYQGPLANEKGRFMNDLLRQLAIHQADVEFELQKAQLARKQEEELRSVDAELEELESLSQQMQLAGTTEPLTAVQVGSSQPAEGDACMNAGMSPETAEGAQQGEEGQQQISTETRPAEEAGGSPNTLGGNVDGATSVDCGNEDQEAPLHSRQEAAADKRRQLELALATGDIKAAQAQLMEEYRERLRQAETANDQERLIQDQRAQQLVQERRQRLLEKKARLQAEQQKALEELEKEKQVKLDRLQQELQQDLVDFSIEFEVEPHELDKLARQLWTESHQRYQQQLREMEKRQAHAMEDAYDNFIKDWATHHDGEADADLQLRHAGWRAASRRIEDSQLHEKCELEETWQASLEGKLKLLAAKGSEAAKAYLEETQEKKEQARCGAILPAARRRMADAWKQRFEAIHQEQVAAQRAMEEKEAAYKAHVDERIKAVEAQWAQKLVDMKNEEWTKLQQVQEMVEAGLKERRKMIDATIEARSKASKDGAGAADGMQGNAVHERLLSELTADIRQLERALHAEKNRQNAIYHEKLLNRMQQRRRRIINDAAKERKAMEQDALEQQAQFLSQQLHRQRFLFGRAKTQQVRTTVVALVNGRTLMCAFAWRPVQRAGVALKFSQQWLAKARQHLRAVAEGADEDEQKLHELSEKEFFKRCARMRTTLAKSMKQIEILIRNLMPEKGSRELTKGDGGASIKEDHESQAARLKMCLQEVSKSTTQLNVVQRRFLGPRTQARQRIHICIGLDVISQKAEALKSFIVAWLLLFAQLYNLQLDKVLQAF</sequence>
<feature type="coiled-coil region" evidence="1">
    <location>
        <begin position="829"/>
        <end position="902"/>
    </location>
</feature>
<feature type="compositionally biased region" description="Basic and acidic residues" evidence="2">
    <location>
        <begin position="293"/>
        <end position="306"/>
    </location>
</feature>
<reference evidence="3" key="2">
    <citation type="submission" date="2013-10" db="EMBL/GenBank/DDBJ databases">
        <authorList>
            <person name="Aslett M."/>
        </authorList>
    </citation>
    <scope>NUCLEOTIDE SEQUENCE [LARGE SCALE GENOMIC DNA]</scope>
    <source>
        <strain evidence="3">Houghton</strain>
    </source>
</reference>
<protein>
    <submittedName>
        <fullName evidence="3">Uncharacterized protein</fullName>
    </submittedName>
</protein>
<name>U6GL26_EIMAC</name>
<dbReference type="VEuPathDB" id="ToxoDB:EAH_00010510"/>
<dbReference type="AlphaFoldDB" id="U6GL26"/>
<feature type="region of interest" description="Disordered" evidence="2">
    <location>
        <begin position="290"/>
        <end position="322"/>
    </location>
</feature>
<keyword evidence="4" id="KW-1185">Reference proteome</keyword>
<evidence type="ECO:0000313" key="4">
    <source>
        <dbReference type="Proteomes" id="UP000018050"/>
    </source>
</evidence>
<feature type="compositionally biased region" description="Basic and acidic residues" evidence="2">
    <location>
        <begin position="480"/>
        <end position="490"/>
    </location>
</feature>
<feature type="compositionally biased region" description="Low complexity" evidence="2">
    <location>
        <begin position="431"/>
        <end position="443"/>
    </location>
</feature>
<feature type="region of interest" description="Disordered" evidence="2">
    <location>
        <begin position="409"/>
        <end position="490"/>
    </location>
</feature>